<name>A0A9X4NPJ7_9BURK</name>
<keyword evidence="4" id="KW-1185">Reference proteome</keyword>
<evidence type="ECO:0000256" key="2">
    <source>
        <dbReference type="SAM" id="Phobius"/>
    </source>
</evidence>
<comment type="caution">
    <text evidence="3">The sequence shown here is derived from an EMBL/GenBank/DDBJ whole genome shotgun (WGS) entry which is preliminary data.</text>
</comment>
<gene>
    <name evidence="3" type="ORF">H010_07001</name>
</gene>
<evidence type="ECO:0000313" key="3">
    <source>
        <dbReference type="EMBL" id="MDG5974992.1"/>
    </source>
</evidence>
<dbReference type="OrthoDB" id="6034421at2"/>
<dbReference type="EMBL" id="AOGK01000005">
    <property type="protein sequence ID" value="MDG5974992.1"/>
    <property type="molecule type" value="Genomic_DNA"/>
</dbReference>
<reference evidence="3" key="1">
    <citation type="submission" date="2013-01" db="EMBL/GenBank/DDBJ databases">
        <title>Genome draft of Hydrogenophaga taeniospiralis 2K1.</title>
        <authorList>
            <person name="Gomila M."/>
            <person name="Lalucat J."/>
        </authorList>
    </citation>
    <scope>NUCLEOTIDE SEQUENCE</scope>
    <source>
        <strain evidence="3">CCUG 15921</strain>
    </source>
</reference>
<feature type="transmembrane region" description="Helical" evidence="2">
    <location>
        <begin position="265"/>
        <end position="286"/>
    </location>
</feature>
<keyword evidence="2" id="KW-0812">Transmembrane</keyword>
<accession>A0A9X4NPJ7</accession>
<protein>
    <submittedName>
        <fullName evidence="3">Uncharacterized protein</fullName>
    </submittedName>
</protein>
<dbReference type="RefSeq" id="WP_068166938.1">
    <property type="nucleotide sequence ID" value="NZ_AOGK01000005.1"/>
</dbReference>
<keyword evidence="2" id="KW-1133">Transmembrane helix</keyword>
<keyword evidence="2" id="KW-0472">Membrane</keyword>
<feature type="coiled-coil region" evidence="1">
    <location>
        <begin position="291"/>
        <end position="318"/>
    </location>
</feature>
<organism evidence="3 4">
    <name type="scientific">Hydrogenophaga taeniospiralis CCUG 15921</name>
    <dbReference type="NCBI Taxonomy" id="1281780"/>
    <lineage>
        <taxon>Bacteria</taxon>
        <taxon>Pseudomonadati</taxon>
        <taxon>Pseudomonadota</taxon>
        <taxon>Betaproteobacteria</taxon>
        <taxon>Burkholderiales</taxon>
        <taxon>Comamonadaceae</taxon>
        <taxon>Hydrogenophaga</taxon>
    </lineage>
</organism>
<sequence length="429" mass="46353">MKPDQIILVCAQGWFQLAEGRCRELQPWADVKGSALVVVEFAQSQVGVQSCKGKAEYAAAIIEKAVRAEGAVDGPLQVFVHRQIRHNDSSSVLYTAIPLDLWQQFQTWSQQQPDHCLIVPLAGLFLGKAADDQLQVLHLGSQLHAFSAAGGKMHYAGATAIGSDPADLHAPLRTVVMQLKASGWTGAPKGLRWGAVLSDDLDVERGLLGKLAEAGLNDARLMPHEAFRIGDVACATVLPHLLDAMDAQAIQAPWLGRMAWLSERYVVPLAALIAVMTVGLGAFAFFSSHLIEQERTALQALRGEAEQLRQRVSQVDRANTAALDPAAATFVRQLGFAAVHDPIQMLATVRQAARPGVRVQRVQLIKTDSQARPRFRVDGVVDGPANQELRRFLAELLAQGWQAESVSPNDGSSGAFAYLLKPVVPGKSI</sequence>
<evidence type="ECO:0000313" key="4">
    <source>
        <dbReference type="Proteomes" id="UP001152876"/>
    </source>
</evidence>
<evidence type="ECO:0000256" key="1">
    <source>
        <dbReference type="SAM" id="Coils"/>
    </source>
</evidence>
<dbReference type="Proteomes" id="UP001152876">
    <property type="component" value="Unassembled WGS sequence"/>
</dbReference>
<keyword evidence="1" id="KW-0175">Coiled coil</keyword>
<proteinExistence type="predicted"/>
<dbReference type="AlphaFoldDB" id="A0A9X4NPJ7"/>